<dbReference type="PROSITE" id="PS00211">
    <property type="entry name" value="ABC_TRANSPORTER_1"/>
    <property type="match status" value="1"/>
</dbReference>
<keyword evidence="13" id="KW-1185">Reference proteome</keyword>
<accession>A0A517STF1</accession>
<name>A0A517STF1_9BACT</name>
<organism evidence="12 13">
    <name type="scientific">Stieleria bergensis</name>
    <dbReference type="NCBI Taxonomy" id="2528025"/>
    <lineage>
        <taxon>Bacteria</taxon>
        <taxon>Pseudomonadati</taxon>
        <taxon>Planctomycetota</taxon>
        <taxon>Planctomycetia</taxon>
        <taxon>Pirellulales</taxon>
        <taxon>Pirellulaceae</taxon>
        <taxon>Stieleria</taxon>
    </lineage>
</organism>
<evidence type="ECO:0000256" key="8">
    <source>
        <dbReference type="ARBA" id="ARBA00023136"/>
    </source>
</evidence>
<feature type="transmembrane region" description="Helical" evidence="9">
    <location>
        <begin position="21"/>
        <end position="47"/>
    </location>
</feature>
<dbReference type="AlphaFoldDB" id="A0A517STF1"/>
<proteinExistence type="predicted"/>
<evidence type="ECO:0000313" key="13">
    <source>
        <dbReference type="Proteomes" id="UP000315003"/>
    </source>
</evidence>
<keyword evidence="6 12" id="KW-0067">ATP-binding</keyword>
<dbReference type="Gene3D" id="1.20.1560.10">
    <property type="entry name" value="ABC transporter type 1, transmembrane domain"/>
    <property type="match status" value="1"/>
</dbReference>
<dbReference type="Pfam" id="PF00005">
    <property type="entry name" value="ABC_tran"/>
    <property type="match status" value="1"/>
</dbReference>
<keyword evidence="8 9" id="KW-0472">Membrane</keyword>
<dbReference type="PROSITE" id="PS50929">
    <property type="entry name" value="ABC_TM1F"/>
    <property type="match status" value="1"/>
</dbReference>
<dbReference type="GO" id="GO:0015421">
    <property type="term" value="F:ABC-type oligopeptide transporter activity"/>
    <property type="evidence" value="ECO:0007669"/>
    <property type="project" value="TreeGrafter"/>
</dbReference>
<protein>
    <submittedName>
        <fullName evidence="12">Heterocyst differentiation ATP-binding protein HepA</fullName>
    </submittedName>
</protein>
<feature type="domain" description="ABC transporter" evidence="10">
    <location>
        <begin position="360"/>
        <end position="595"/>
    </location>
</feature>
<dbReference type="EMBL" id="CP036272">
    <property type="protein sequence ID" value="QDT59406.1"/>
    <property type="molecule type" value="Genomic_DNA"/>
</dbReference>
<dbReference type="InterPro" id="IPR039421">
    <property type="entry name" value="Type_1_exporter"/>
</dbReference>
<dbReference type="InterPro" id="IPR003439">
    <property type="entry name" value="ABC_transporter-like_ATP-bd"/>
</dbReference>
<dbReference type="FunFam" id="3.40.50.300:FF:000221">
    <property type="entry name" value="Multidrug ABC transporter ATP-binding protein"/>
    <property type="match status" value="1"/>
</dbReference>
<dbReference type="SUPFAM" id="SSF52540">
    <property type="entry name" value="P-loop containing nucleoside triphosphate hydrolases"/>
    <property type="match status" value="1"/>
</dbReference>
<dbReference type="SMART" id="SM00382">
    <property type="entry name" value="AAA"/>
    <property type="match status" value="1"/>
</dbReference>
<reference evidence="12 13" key="1">
    <citation type="submission" date="2019-02" db="EMBL/GenBank/DDBJ databases">
        <title>Deep-cultivation of Planctomycetes and their phenomic and genomic characterization uncovers novel biology.</title>
        <authorList>
            <person name="Wiegand S."/>
            <person name="Jogler M."/>
            <person name="Boedeker C."/>
            <person name="Pinto D."/>
            <person name="Vollmers J."/>
            <person name="Rivas-Marin E."/>
            <person name="Kohn T."/>
            <person name="Peeters S.H."/>
            <person name="Heuer A."/>
            <person name="Rast P."/>
            <person name="Oberbeckmann S."/>
            <person name="Bunk B."/>
            <person name="Jeske O."/>
            <person name="Meyerdierks A."/>
            <person name="Storesund J.E."/>
            <person name="Kallscheuer N."/>
            <person name="Luecker S."/>
            <person name="Lage O.M."/>
            <person name="Pohl T."/>
            <person name="Merkel B.J."/>
            <person name="Hornburger P."/>
            <person name="Mueller R.-W."/>
            <person name="Bruemmer F."/>
            <person name="Labrenz M."/>
            <person name="Spormann A.M."/>
            <person name="Op den Camp H."/>
            <person name="Overmann J."/>
            <person name="Amann R."/>
            <person name="Jetten M.S.M."/>
            <person name="Mascher T."/>
            <person name="Medema M.H."/>
            <person name="Devos D.P."/>
            <person name="Kaster A.-K."/>
            <person name="Ovreas L."/>
            <person name="Rohde M."/>
            <person name="Galperin M.Y."/>
            <person name="Jogler C."/>
        </authorList>
    </citation>
    <scope>NUCLEOTIDE SEQUENCE [LARGE SCALE GENOMIC DNA]</scope>
    <source>
        <strain evidence="12 13">SV_7m_r</strain>
    </source>
</reference>
<dbReference type="InterPro" id="IPR036640">
    <property type="entry name" value="ABC1_TM_sf"/>
</dbReference>
<dbReference type="SUPFAM" id="SSF90123">
    <property type="entry name" value="ABC transporter transmembrane region"/>
    <property type="match status" value="1"/>
</dbReference>
<dbReference type="RefSeq" id="WP_419188302.1">
    <property type="nucleotide sequence ID" value="NZ_CP036272.1"/>
</dbReference>
<gene>
    <name evidence="12" type="primary">hepA</name>
    <name evidence="12" type="ORF">SV7mr_19130</name>
</gene>
<dbReference type="Pfam" id="PF00664">
    <property type="entry name" value="ABC_membrane"/>
    <property type="match status" value="1"/>
</dbReference>
<dbReference type="GO" id="GO:0016887">
    <property type="term" value="F:ATP hydrolysis activity"/>
    <property type="evidence" value="ECO:0007669"/>
    <property type="project" value="InterPro"/>
</dbReference>
<dbReference type="PROSITE" id="PS50893">
    <property type="entry name" value="ABC_TRANSPORTER_2"/>
    <property type="match status" value="1"/>
</dbReference>
<dbReference type="GO" id="GO:0005886">
    <property type="term" value="C:plasma membrane"/>
    <property type="evidence" value="ECO:0007669"/>
    <property type="project" value="UniProtKB-SubCell"/>
</dbReference>
<keyword evidence="5" id="KW-0547">Nucleotide-binding</keyword>
<dbReference type="InterPro" id="IPR003593">
    <property type="entry name" value="AAA+_ATPase"/>
</dbReference>
<dbReference type="Gene3D" id="3.40.50.300">
    <property type="entry name" value="P-loop containing nucleotide triphosphate hydrolases"/>
    <property type="match status" value="1"/>
</dbReference>
<evidence type="ECO:0000256" key="7">
    <source>
        <dbReference type="ARBA" id="ARBA00022989"/>
    </source>
</evidence>
<dbReference type="PANTHER" id="PTHR43394:SF1">
    <property type="entry name" value="ATP-BINDING CASSETTE SUB-FAMILY B MEMBER 10, MITOCHONDRIAL"/>
    <property type="match status" value="1"/>
</dbReference>
<dbReference type="InterPro" id="IPR017871">
    <property type="entry name" value="ABC_transporter-like_CS"/>
</dbReference>
<evidence type="ECO:0000259" key="10">
    <source>
        <dbReference type="PROSITE" id="PS50893"/>
    </source>
</evidence>
<evidence type="ECO:0000256" key="5">
    <source>
        <dbReference type="ARBA" id="ARBA00022741"/>
    </source>
</evidence>
<evidence type="ECO:0000256" key="9">
    <source>
        <dbReference type="SAM" id="Phobius"/>
    </source>
</evidence>
<evidence type="ECO:0000256" key="1">
    <source>
        <dbReference type="ARBA" id="ARBA00004651"/>
    </source>
</evidence>
<dbReference type="GO" id="GO:0005524">
    <property type="term" value="F:ATP binding"/>
    <property type="evidence" value="ECO:0007669"/>
    <property type="project" value="UniProtKB-KW"/>
</dbReference>
<evidence type="ECO:0000256" key="4">
    <source>
        <dbReference type="ARBA" id="ARBA00022692"/>
    </source>
</evidence>
<dbReference type="InterPro" id="IPR011527">
    <property type="entry name" value="ABC1_TM_dom"/>
</dbReference>
<dbReference type="InterPro" id="IPR027417">
    <property type="entry name" value="P-loop_NTPase"/>
</dbReference>
<evidence type="ECO:0000256" key="3">
    <source>
        <dbReference type="ARBA" id="ARBA00022475"/>
    </source>
</evidence>
<sequence>MADPSHPYFLLLPVLRQHYRIVAFFITVTLGSLAIEGLGVGAVVSMLDAWGEGGFADSLPIIGELRQKVNALTLTHRVRLIASVLLGIVIAEATLRYAREILALRLAVRVNAGLKLALTDQIYDVSLRYINRQPAAHLTSLLLTETARSAQLLCQLAHMGSSLAILVMYTIIMLALSWKLTLLAGFLLIVFSYPSRLLIPTSKLHSTGGKIVDSQKRLHATAAESIATIKLAHLHSLEEHNKGKIKQATDDYLHEWYVGEQNICRMKPLMSVFAVLGLVSLLIAASFFAENDNDSWLANTSIFLLIVFRLLDPATQLNRSHAQFANFFPSFLSIQQFLERENKPYIKSGSIKLENMESGIQFENVSFWYPEQNEAALRNLSFEIPYGKKTAIVGASGSGKSTIINLISRLYDPDEGLISVDTLDLRELDLASWRRDTAVISQENLLFHSSIMDNLKYTRPDASDEEAYAAAKLAQIHDFVEHLPKGYHTVIGDQGILLSGGQRQRLAIARALIADPKLLIMDEATSALDSETEQLIQKSVDLYSEGRTAVISAHRLSTVRDADNIVVLSHGKIVEQGTHMELMAYQSHYKKLVQAQNSENALPF</sequence>
<keyword evidence="3" id="KW-1003">Cell membrane</keyword>
<evidence type="ECO:0000313" key="12">
    <source>
        <dbReference type="EMBL" id="QDT59406.1"/>
    </source>
</evidence>
<evidence type="ECO:0000259" key="11">
    <source>
        <dbReference type="PROSITE" id="PS50929"/>
    </source>
</evidence>
<feature type="domain" description="ABC transmembrane type-1" evidence="11">
    <location>
        <begin position="60"/>
        <end position="326"/>
    </location>
</feature>
<keyword evidence="4 9" id="KW-0812">Transmembrane</keyword>
<evidence type="ECO:0000256" key="6">
    <source>
        <dbReference type="ARBA" id="ARBA00022840"/>
    </source>
</evidence>
<keyword evidence="7 9" id="KW-1133">Transmembrane helix</keyword>
<evidence type="ECO:0000256" key="2">
    <source>
        <dbReference type="ARBA" id="ARBA00022448"/>
    </source>
</evidence>
<feature type="transmembrane region" description="Helical" evidence="9">
    <location>
        <begin position="269"/>
        <end position="289"/>
    </location>
</feature>
<dbReference type="PANTHER" id="PTHR43394">
    <property type="entry name" value="ATP-DEPENDENT PERMEASE MDL1, MITOCHONDRIAL"/>
    <property type="match status" value="1"/>
</dbReference>
<dbReference type="Proteomes" id="UP000315003">
    <property type="component" value="Chromosome"/>
</dbReference>
<keyword evidence="2" id="KW-0813">Transport</keyword>
<comment type="subcellular location">
    <subcellularLocation>
        <location evidence="1">Cell membrane</location>
        <topology evidence="1">Multi-pass membrane protein</topology>
    </subcellularLocation>
</comment>